<evidence type="ECO:0000313" key="2">
    <source>
        <dbReference type="Proteomes" id="UP000275408"/>
    </source>
</evidence>
<evidence type="ECO:0000313" key="1">
    <source>
        <dbReference type="EMBL" id="RMX43175.1"/>
    </source>
</evidence>
<dbReference type="EMBL" id="RCHS01003241">
    <property type="protein sequence ID" value="RMX43175.1"/>
    <property type="molecule type" value="Genomic_DNA"/>
</dbReference>
<reference evidence="1 2" key="1">
    <citation type="journal article" date="2018" name="Sci. Rep.">
        <title>Comparative analysis of the Pocillopora damicornis genome highlights role of immune system in coral evolution.</title>
        <authorList>
            <person name="Cunning R."/>
            <person name="Bay R.A."/>
            <person name="Gillette P."/>
            <person name="Baker A.C."/>
            <person name="Traylor-Knowles N."/>
        </authorList>
    </citation>
    <scope>NUCLEOTIDE SEQUENCE [LARGE SCALE GENOMIC DNA]</scope>
    <source>
        <strain evidence="1">RSMAS</strain>
        <tissue evidence="1">Whole animal</tissue>
    </source>
</reference>
<sequence length="96" mass="10650">MAYVLEREPTLVCLTITGERTEVALIGVYLVILGFELDLPDLDLDRLDLEPLEPREPPDLSPPPRRLVSDNSTITISMMATSNTVANRILANSNDE</sequence>
<protein>
    <submittedName>
        <fullName evidence="1">Uncharacterized protein</fullName>
    </submittedName>
</protein>
<proteinExistence type="predicted"/>
<comment type="caution">
    <text evidence="1">The sequence shown here is derived from an EMBL/GenBank/DDBJ whole genome shotgun (WGS) entry which is preliminary data.</text>
</comment>
<gene>
    <name evidence="1" type="ORF">pdam_00009714</name>
</gene>
<keyword evidence="2" id="KW-1185">Reference proteome</keyword>
<dbReference type="Proteomes" id="UP000275408">
    <property type="component" value="Unassembled WGS sequence"/>
</dbReference>
<dbReference type="AlphaFoldDB" id="A0A3M6TP33"/>
<accession>A0A3M6TP33</accession>
<name>A0A3M6TP33_POCDA</name>
<organism evidence="1 2">
    <name type="scientific">Pocillopora damicornis</name>
    <name type="common">Cauliflower coral</name>
    <name type="synonym">Millepora damicornis</name>
    <dbReference type="NCBI Taxonomy" id="46731"/>
    <lineage>
        <taxon>Eukaryota</taxon>
        <taxon>Metazoa</taxon>
        <taxon>Cnidaria</taxon>
        <taxon>Anthozoa</taxon>
        <taxon>Hexacorallia</taxon>
        <taxon>Scleractinia</taxon>
        <taxon>Astrocoeniina</taxon>
        <taxon>Pocilloporidae</taxon>
        <taxon>Pocillopora</taxon>
    </lineage>
</organism>